<dbReference type="GO" id="GO:0006793">
    <property type="term" value="P:phosphorus metabolic process"/>
    <property type="evidence" value="ECO:0007669"/>
    <property type="project" value="InterPro"/>
</dbReference>
<dbReference type="InterPro" id="IPR003695">
    <property type="entry name" value="Ppx_GppA_N"/>
</dbReference>
<dbReference type="EMBL" id="QZMU01000001">
    <property type="protein sequence ID" value="RRQ21283.1"/>
    <property type="molecule type" value="Genomic_DNA"/>
</dbReference>
<evidence type="ECO:0000259" key="6">
    <source>
        <dbReference type="Pfam" id="PF02541"/>
    </source>
</evidence>
<dbReference type="PANTHER" id="PTHR30005">
    <property type="entry name" value="EXOPOLYPHOSPHATASE"/>
    <property type="match status" value="1"/>
</dbReference>
<dbReference type="NCBIfam" id="TIGR03706">
    <property type="entry name" value="exo_poly_only"/>
    <property type="match status" value="1"/>
</dbReference>
<dbReference type="InterPro" id="IPR022371">
    <property type="entry name" value="Exopolyphosphatase"/>
</dbReference>
<evidence type="ECO:0000259" key="7">
    <source>
        <dbReference type="Pfam" id="PF21447"/>
    </source>
</evidence>
<dbReference type="AlphaFoldDB" id="A0A426QHR2"/>
<comment type="catalytic activity">
    <reaction evidence="5">
        <text>[phosphate](n) + H2O = [phosphate](n-1) + phosphate + H(+)</text>
        <dbReference type="Rhea" id="RHEA:21528"/>
        <dbReference type="Rhea" id="RHEA-COMP:9859"/>
        <dbReference type="Rhea" id="RHEA-COMP:14279"/>
        <dbReference type="ChEBI" id="CHEBI:15377"/>
        <dbReference type="ChEBI" id="CHEBI:15378"/>
        <dbReference type="ChEBI" id="CHEBI:16838"/>
        <dbReference type="ChEBI" id="CHEBI:43474"/>
        <dbReference type="EC" id="3.6.1.11"/>
    </reaction>
</comment>
<evidence type="ECO:0000256" key="2">
    <source>
        <dbReference type="ARBA" id="ARBA00012451"/>
    </source>
</evidence>
<evidence type="ECO:0000313" key="9">
    <source>
        <dbReference type="Proteomes" id="UP000287798"/>
    </source>
</evidence>
<dbReference type="Pfam" id="PF02541">
    <property type="entry name" value="Ppx-GppA"/>
    <property type="match status" value="1"/>
</dbReference>
<dbReference type="FunFam" id="3.30.420.150:FF:000001">
    <property type="entry name" value="Guanosine-5'-triphosphate,3'-diphosphate pyrophosphatase"/>
    <property type="match status" value="1"/>
</dbReference>
<dbReference type="Gene3D" id="3.30.420.150">
    <property type="entry name" value="Exopolyphosphatase. Domain 2"/>
    <property type="match status" value="1"/>
</dbReference>
<sequence length="503" mass="55879">MQIDAAENPSAPDAEAATIAAVDLGSNSFHMIVASQDNGQVKVLDRLREPVRLAAGLTPEHRLGEEARARALACLERFGQRLREFPSGAVRAVGTNTLRRANRDGAFLEQARAALGHPIEIISGVEEARLIYQGVSHSVAAEPGRRLVMDIGGGSTELIIGEGFSPLYMESLYMGCVSMSQRFFPDGEISKEAMRRAVLAAQLEFRPMQARIRNLGWLTETGASGTIKAVREIIINEGWSEQGITYPALKRLRKALLAAGHADRLKLQGLSEERRPVLAGGFAILFAAFEVLKMNRMNVSTGALREGLLFDLLGRMRHEDIREATVAAMAQRYQVDTEHALRVERLALQFFDQVQVCWGLDEQWRQWLHWAACLHEVGLIIAHSQYHKHGAYLIQNSDMAGFSLGEQARLASCVRGHRRKLGKELWKSQPPQVLYITLLLRLAVLLQRGRSDQLSRELELSCAPDGISLRFPTGWLEAHPLTRAGLEEERDYLAAAGLRLEFA</sequence>
<dbReference type="InterPro" id="IPR050273">
    <property type="entry name" value="GppA/Ppx_hydrolase"/>
</dbReference>
<proteinExistence type="inferred from homology"/>
<dbReference type="PIRSF" id="PIRSF001267">
    <property type="entry name" value="Pyrophosphatase_GppA_Ppx"/>
    <property type="match status" value="1"/>
</dbReference>
<evidence type="ECO:0000313" key="8">
    <source>
        <dbReference type="EMBL" id="RRQ21283.1"/>
    </source>
</evidence>
<organism evidence="8 9">
    <name type="scientific">Thiohalobacter thiocyanaticus</name>
    <dbReference type="NCBI Taxonomy" id="585455"/>
    <lineage>
        <taxon>Bacteria</taxon>
        <taxon>Pseudomonadati</taxon>
        <taxon>Pseudomonadota</taxon>
        <taxon>Gammaproteobacteria</taxon>
        <taxon>Thiohalobacterales</taxon>
        <taxon>Thiohalobacteraceae</taxon>
        <taxon>Thiohalobacter</taxon>
    </lineage>
</organism>
<dbReference type="Gene3D" id="3.30.420.40">
    <property type="match status" value="1"/>
</dbReference>
<evidence type="ECO:0000256" key="3">
    <source>
        <dbReference type="ARBA" id="ARBA00020416"/>
    </source>
</evidence>
<comment type="caution">
    <text evidence="8">The sequence shown here is derived from an EMBL/GenBank/DDBJ whole genome shotgun (WGS) entry which is preliminary data.</text>
</comment>
<dbReference type="SUPFAM" id="SSF53067">
    <property type="entry name" value="Actin-like ATPase domain"/>
    <property type="match status" value="2"/>
</dbReference>
<dbReference type="RefSeq" id="WP_125180499.1">
    <property type="nucleotide sequence ID" value="NZ_QZMU01000001.1"/>
</dbReference>
<dbReference type="InterPro" id="IPR043129">
    <property type="entry name" value="ATPase_NBD"/>
</dbReference>
<dbReference type="Proteomes" id="UP000287798">
    <property type="component" value="Unassembled WGS sequence"/>
</dbReference>
<comment type="similarity">
    <text evidence="1">Belongs to the GppA/Ppx family.</text>
</comment>
<evidence type="ECO:0000256" key="1">
    <source>
        <dbReference type="ARBA" id="ARBA00007125"/>
    </source>
</evidence>
<feature type="domain" description="Ppx/GppA phosphatase N-terminal" evidence="6">
    <location>
        <begin position="32"/>
        <end position="314"/>
    </location>
</feature>
<dbReference type="EC" id="3.6.1.11" evidence="2"/>
<dbReference type="InterPro" id="IPR030673">
    <property type="entry name" value="PyroPPase_GppA_Ppx"/>
</dbReference>
<gene>
    <name evidence="8" type="primary">ppx</name>
    <name evidence="8" type="ORF">D6C00_04515</name>
</gene>
<reference evidence="8 9" key="1">
    <citation type="journal article" date="2010" name="Int. J. Syst. Evol. Microbiol.">
        <title>Thiohalobacter thiocyanaticus gen. nov., sp. nov., a moderately halophilic, sulfur-oxidizing gammaproteobacterium from hypersaline lakes, that utilizes thiocyanate.</title>
        <authorList>
            <person name="Sorokin D.Y."/>
            <person name="Kovaleva O.L."/>
            <person name="Tourova T.P."/>
            <person name="Muyzer G."/>
        </authorList>
    </citation>
    <scope>NUCLEOTIDE SEQUENCE [LARGE SCALE GENOMIC DNA]</scope>
    <source>
        <strain evidence="8 9">Hrh1</strain>
    </source>
</reference>
<feature type="domain" description="Ppx/GppA phosphatase C-terminal" evidence="7">
    <location>
        <begin position="321"/>
        <end position="489"/>
    </location>
</feature>
<protein>
    <recommendedName>
        <fullName evidence="3">Exopolyphosphatase</fullName>
        <ecNumber evidence="2">3.6.1.11</ecNumber>
    </recommendedName>
</protein>
<dbReference type="Gene3D" id="1.10.3210.10">
    <property type="entry name" value="Hypothetical protein af1432"/>
    <property type="match status" value="1"/>
</dbReference>
<dbReference type="Pfam" id="PF21447">
    <property type="entry name" value="Ppx-GppA_III"/>
    <property type="match status" value="1"/>
</dbReference>
<dbReference type="InterPro" id="IPR048950">
    <property type="entry name" value="Ppx_GppA_C"/>
</dbReference>
<keyword evidence="9" id="KW-1185">Reference proteome</keyword>
<accession>A0A426QHR2</accession>
<dbReference type="SUPFAM" id="SSF109604">
    <property type="entry name" value="HD-domain/PDEase-like"/>
    <property type="match status" value="1"/>
</dbReference>
<dbReference type="PANTHER" id="PTHR30005:SF0">
    <property type="entry name" value="RETROGRADE REGULATION PROTEIN 2"/>
    <property type="match status" value="1"/>
</dbReference>
<evidence type="ECO:0000256" key="5">
    <source>
        <dbReference type="ARBA" id="ARBA00047607"/>
    </source>
</evidence>
<name>A0A426QHR2_9GAMM</name>
<dbReference type="FunFam" id="3.30.420.40:FF:000023">
    <property type="entry name" value="Guanosine-5'-triphosphate,3'-diphosphate pyrophosphatase"/>
    <property type="match status" value="1"/>
</dbReference>
<dbReference type="CDD" id="cd24053">
    <property type="entry name" value="ASKHA_NBD_EcPPX-GppA-like"/>
    <property type="match status" value="1"/>
</dbReference>
<keyword evidence="4 8" id="KW-0378">Hydrolase</keyword>
<evidence type="ECO:0000256" key="4">
    <source>
        <dbReference type="ARBA" id="ARBA00022801"/>
    </source>
</evidence>
<dbReference type="OrthoDB" id="9793035at2"/>
<dbReference type="GO" id="GO:0004309">
    <property type="term" value="F:exopolyphosphatase activity"/>
    <property type="evidence" value="ECO:0007669"/>
    <property type="project" value="UniProtKB-EC"/>
</dbReference>